<protein>
    <submittedName>
        <fullName evidence="1">Uncharacterized protein</fullName>
    </submittedName>
</protein>
<reference evidence="1 2" key="1">
    <citation type="submission" date="2020-11" db="EMBL/GenBank/DDBJ databases">
        <authorList>
            <person name="Peeters C."/>
        </authorList>
    </citation>
    <scope>NUCLEOTIDE SEQUENCE [LARGE SCALE GENOMIC DNA]</scope>
    <source>
        <strain evidence="1 2">LMG 7974</strain>
    </source>
</reference>
<evidence type="ECO:0000313" key="1">
    <source>
        <dbReference type="EMBL" id="CAD7288956.1"/>
    </source>
</evidence>
<organism evidence="1 2">
    <name type="scientific">Campylobacter majalis</name>
    <dbReference type="NCBI Taxonomy" id="2790656"/>
    <lineage>
        <taxon>Bacteria</taxon>
        <taxon>Pseudomonadati</taxon>
        <taxon>Campylobacterota</taxon>
        <taxon>Epsilonproteobacteria</taxon>
        <taxon>Campylobacterales</taxon>
        <taxon>Campylobacteraceae</taxon>
        <taxon>Campylobacter</taxon>
    </lineage>
</organism>
<dbReference type="Proteomes" id="UP000789803">
    <property type="component" value="Unassembled WGS sequence"/>
</dbReference>
<name>A0ABN7KB22_9BACT</name>
<comment type="caution">
    <text evidence="1">The sequence shown here is derived from an EMBL/GenBank/DDBJ whole genome shotgun (WGS) entry which is preliminary data.</text>
</comment>
<keyword evidence="2" id="KW-1185">Reference proteome</keyword>
<gene>
    <name evidence="1" type="ORF">LMG7974_01268</name>
</gene>
<dbReference type="EMBL" id="CAJHOF010000011">
    <property type="protein sequence ID" value="CAD7288956.1"/>
    <property type="molecule type" value="Genomic_DNA"/>
</dbReference>
<dbReference type="RefSeq" id="WP_229933061.1">
    <property type="nucleotide sequence ID" value="NZ_CAJHOF010000011.1"/>
</dbReference>
<accession>A0ABN7KB22</accession>
<evidence type="ECO:0000313" key="2">
    <source>
        <dbReference type="Proteomes" id="UP000789803"/>
    </source>
</evidence>
<proteinExistence type="predicted"/>
<sequence length="165" mass="19272">MKENMTSKNSKNASELKSVGEDLNLNLPITKYEMARSDLFNLVYSLGRKLNEADVLVVSLDANTKQYMQDVCLLLDKQVEDWRKVYYVQWIEDFTGVIKDVNKILRIYVKYFNERDLQEAAAAHDVCKRLVSINMLSDNKFDRNAKLDLMICFRRLSHILNLDIV</sequence>